<dbReference type="PANTHER" id="PTHR48007">
    <property type="entry name" value="LEUCINE-RICH REPEAT RECEPTOR-LIKE PROTEIN KINASE PXC1"/>
    <property type="match status" value="1"/>
</dbReference>
<feature type="domain" description="Leucine-rich repeat-containing N-terminal plant-type" evidence="4">
    <location>
        <begin position="36"/>
        <end position="78"/>
    </location>
</feature>
<keyword evidence="7" id="KW-1185">Reference proteome</keyword>
<dbReference type="SUPFAM" id="SSF52058">
    <property type="entry name" value="L domain-like"/>
    <property type="match status" value="1"/>
</dbReference>
<dbReference type="EMBL" id="MNCJ02000324">
    <property type="protein sequence ID" value="KAF5791224.1"/>
    <property type="molecule type" value="Genomic_DNA"/>
</dbReference>
<feature type="signal peptide" evidence="3">
    <location>
        <begin position="1"/>
        <end position="35"/>
    </location>
</feature>
<proteinExistence type="predicted"/>
<dbReference type="InterPro" id="IPR013210">
    <property type="entry name" value="LRR_N_plant-typ"/>
</dbReference>
<dbReference type="STRING" id="4232.A0A251TWB9"/>
<dbReference type="Gramene" id="mRNA:HanXRQr2_Chr09g0392201">
    <property type="protein sequence ID" value="CDS:HanXRQr2_Chr09g0392201.1"/>
    <property type="gene ID" value="HanXRQr2_Chr09g0392201"/>
</dbReference>
<accession>A0A251TWB9</accession>
<dbReference type="InterPro" id="IPR032675">
    <property type="entry name" value="LRR_dom_sf"/>
</dbReference>
<protein>
    <submittedName>
        <fullName evidence="5">Non-specific serine/threonine protein kinase</fullName>
        <ecNumber evidence="5">2.7.11.1</ecNumber>
    </submittedName>
    <submittedName>
        <fullName evidence="6">Putative leucine-rich repeat protein, plant-type</fullName>
    </submittedName>
</protein>
<keyword evidence="5" id="KW-0808">Transferase</keyword>
<dbReference type="Pfam" id="PF08263">
    <property type="entry name" value="LRRNT_2"/>
    <property type="match status" value="1"/>
</dbReference>
<keyword evidence="5" id="KW-0418">Kinase</keyword>
<evidence type="ECO:0000313" key="5">
    <source>
        <dbReference type="EMBL" id="KAF5791224.1"/>
    </source>
</evidence>
<keyword evidence="5" id="KW-0723">Serine/threonine-protein kinase</keyword>
<keyword evidence="2" id="KW-0677">Repeat</keyword>
<sequence>MSTNPTSPQPSRCTFTLPTLITFTLLLTPPPPAAAEDDVNYLRGLLRSLRDPDHTLSSWNFNNNTAGFICRFDYVGCWNDQENRVISLKPADLGLAGTFPSDIRFCKNLQTVDLSGNNITGEIPTELCTWLPYLVDINLSGNRFTGQIPSGFGDCAFLNIIDFSSNRLSGNIPVQLSMVGGG</sequence>
<reference evidence="5 7" key="1">
    <citation type="journal article" date="2017" name="Nature">
        <title>The sunflower genome provides insights into oil metabolism, flowering and Asterid evolution.</title>
        <authorList>
            <person name="Badouin H."/>
            <person name="Gouzy J."/>
            <person name="Grassa C.J."/>
            <person name="Murat F."/>
            <person name="Staton S.E."/>
            <person name="Cottret L."/>
            <person name="Lelandais-Briere C."/>
            <person name="Owens G.L."/>
            <person name="Carrere S."/>
            <person name="Mayjonade B."/>
            <person name="Legrand L."/>
            <person name="Gill N."/>
            <person name="Kane N.C."/>
            <person name="Bowers J.E."/>
            <person name="Hubner S."/>
            <person name="Bellec A."/>
            <person name="Berard A."/>
            <person name="Berges H."/>
            <person name="Blanchet N."/>
            <person name="Boniface M.C."/>
            <person name="Brunel D."/>
            <person name="Catrice O."/>
            <person name="Chaidir N."/>
            <person name="Claudel C."/>
            <person name="Donnadieu C."/>
            <person name="Faraut T."/>
            <person name="Fievet G."/>
            <person name="Helmstetter N."/>
            <person name="King M."/>
            <person name="Knapp S.J."/>
            <person name="Lai Z."/>
            <person name="Le Paslier M.C."/>
            <person name="Lippi Y."/>
            <person name="Lorenzon L."/>
            <person name="Mandel J.R."/>
            <person name="Marage G."/>
            <person name="Marchand G."/>
            <person name="Marquand E."/>
            <person name="Bret-Mestries E."/>
            <person name="Morien E."/>
            <person name="Nambeesan S."/>
            <person name="Nguyen T."/>
            <person name="Pegot-Espagnet P."/>
            <person name="Pouilly N."/>
            <person name="Raftis F."/>
            <person name="Sallet E."/>
            <person name="Schiex T."/>
            <person name="Thomas J."/>
            <person name="Vandecasteele C."/>
            <person name="Vares D."/>
            <person name="Vear F."/>
            <person name="Vautrin S."/>
            <person name="Crespi M."/>
            <person name="Mangin B."/>
            <person name="Burke J.M."/>
            <person name="Salse J."/>
            <person name="Munos S."/>
            <person name="Vincourt P."/>
            <person name="Rieseberg L.H."/>
            <person name="Langlade N.B."/>
        </authorList>
    </citation>
    <scope>NUCLEOTIDE SEQUENCE [LARGE SCALE GENOMIC DNA]</scope>
    <source>
        <strain evidence="7">cv. SF193</strain>
        <tissue evidence="5">Leaves</tissue>
    </source>
</reference>
<dbReference type="Proteomes" id="UP000215914">
    <property type="component" value="Chromosome 9"/>
</dbReference>
<dbReference type="EMBL" id="CM007898">
    <property type="protein sequence ID" value="OTG15410.1"/>
    <property type="molecule type" value="Genomic_DNA"/>
</dbReference>
<dbReference type="Pfam" id="PF00560">
    <property type="entry name" value="LRR_1"/>
    <property type="match status" value="3"/>
</dbReference>
<reference evidence="5" key="3">
    <citation type="submission" date="2020-06" db="EMBL/GenBank/DDBJ databases">
        <title>Helianthus annuus Genome sequencing and assembly Release 2.</title>
        <authorList>
            <person name="Gouzy J."/>
            <person name="Langlade N."/>
            <person name="Munos S."/>
        </authorList>
    </citation>
    <scope>NUCLEOTIDE SEQUENCE</scope>
    <source>
        <tissue evidence="5">Leaves</tissue>
    </source>
</reference>
<feature type="chain" id="PRO_5012784078" evidence="3">
    <location>
        <begin position="36"/>
        <end position="182"/>
    </location>
</feature>
<dbReference type="GO" id="GO:0004674">
    <property type="term" value="F:protein serine/threonine kinase activity"/>
    <property type="evidence" value="ECO:0007669"/>
    <property type="project" value="UniProtKB-KW"/>
</dbReference>
<dbReference type="InterPro" id="IPR001611">
    <property type="entry name" value="Leu-rich_rpt"/>
</dbReference>
<dbReference type="EC" id="2.7.11.1" evidence="5"/>
<evidence type="ECO:0000259" key="4">
    <source>
        <dbReference type="Pfam" id="PF08263"/>
    </source>
</evidence>
<dbReference type="OMA" id="PRELCHW"/>
<evidence type="ECO:0000256" key="2">
    <source>
        <dbReference type="ARBA" id="ARBA00022737"/>
    </source>
</evidence>
<evidence type="ECO:0000313" key="7">
    <source>
        <dbReference type="Proteomes" id="UP000215914"/>
    </source>
</evidence>
<evidence type="ECO:0000256" key="3">
    <source>
        <dbReference type="SAM" id="SignalP"/>
    </source>
</evidence>
<dbReference type="InterPro" id="IPR046959">
    <property type="entry name" value="PRK1-6/SRF4-like"/>
</dbReference>
<gene>
    <name evidence="6" type="ORF">HannXRQ_Chr09g0260101</name>
    <name evidence="5" type="ORF">HanXRQr2_Chr09g0392201</name>
</gene>
<dbReference type="InParanoid" id="A0A251TWB9"/>
<evidence type="ECO:0000313" key="6">
    <source>
        <dbReference type="EMBL" id="OTG15410.1"/>
    </source>
</evidence>
<dbReference type="AlphaFoldDB" id="A0A251TWB9"/>
<name>A0A251TWB9_HELAN</name>
<evidence type="ECO:0000256" key="1">
    <source>
        <dbReference type="ARBA" id="ARBA00022614"/>
    </source>
</evidence>
<keyword evidence="3" id="KW-0732">Signal</keyword>
<dbReference type="Gene3D" id="3.80.10.10">
    <property type="entry name" value="Ribonuclease Inhibitor"/>
    <property type="match status" value="1"/>
</dbReference>
<organism evidence="6 7">
    <name type="scientific">Helianthus annuus</name>
    <name type="common">Common sunflower</name>
    <dbReference type="NCBI Taxonomy" id="4232"/>
    <lineage>
        <taxon>Eukaryota</taxon>
        <taxon>Viridiplantae</taxon>
        <taxon>Streptophyta</taxon>
        <taxon>Embryophyta</taxon>
        <taxon>Tracheophyta</taxon>
        <taxon>Spermatophyta</taxon>
        <taxon>Magnoliopsida</taxon>
        <taxon>eudicotyledons</taxon>
        <taxon>Gunneridae</taxon>
        <taxon>Pentapetalae</taxon>
        <taxon>asterids</taxon>
        <taxon>campanulids</taxon>
        <taxon>Asterales</taxon>
        <taxon>Asteraceae</taxon>
        <taxon>Asteroideae</taxon>
        <taxon>Heliantheae alliance</taxon>
        <taxon>Heliantheae</taxon>
        <taxon>Helianthus</taxon>
    </lineage>
</organism>
<dbReference type="PANTHER" id="PTHR48007:SF86">
    <property type="entry name" value="(WILD MALAYSIAN BANANA) HYPOTHETICAL PROTEIN"/>
    <property type="match status" value="1"/>
</dbReference>
<reference evidence="6" key="2">
    <citation type="submission" date="2017-02" db="EMBL/GenBank/DDBJ databases">
        <title>Sunflower complete genome.</title>
        <authorList>
            <person name="Langlade N."/>
            <person name="Munos S."/>
        </authorList>
    </citation>
    <scope>NUCLEOTIDE SEQUENCE [LARGE SCALE GENOMIC DNA]</scope>
    <source>
        <tissue evidence="6">Leaves</tissue>
    </source>
</reference>
<dbReference type="FunFam" id="3.80.10.10:FF:000383">
    <property type="entry name" value="Leucine-rich repeat receptor protein kinase EMS1"/>
    <property type="match status" value="1"/>
</dbReference>
<keyword evidence="1" id="KW-0433">Leucine-rich repeat</keyword>